<dbReference type="EMBL" id="FOHI01000001">
    <property type="protein sequence ID" value="SES66936.1"/>
    <property type="molecule type" value="Genomic_DNA"/>
</dbReference>
<protein>
    <submittedName>
        <fullName evidence="1">Uncharacterized protein</fullName>
    </submittedName>
</protein>
<dbReference type="AlphaFoldDB" id="A0A1H9YDB9"/>
<dbReference type="Proteomes" id="UP000183339">
    <property type="component" value="Unassembled WGS sequence"/>
</dbReference>
<evidence type="ECO:0000313" key="1">
    <source>
        <dbReference type="EMBL" id="SES66936.1"/>
    </source>
</evidence>
<accession>A0A1H9YDB9</accession>
<sequence>MIPIALDSHLLLEQQGRLLSGKLPAIEYLIYLHYDDFHRLFLIA</sequence>
<name>A0A1H9YDB9_9PROT</name>
<organism evidence="1 2">
    <name type="scientific">Nitrosospira multiformis</name>
    <dbReference type="NCBI Taxonomy" id="1231"/>
    <lineage>
        <taxon>Bacteria</taxon>
        <taxon>Pseudomonadati</taxon>
        <taxon>Pseudomonadota</taxon>
        <taxon>Betaproteobacteria</taxon>
        <taxon>Nitrosomonadales</taxon>
        <taxon>Nitrosomonadaceae</taxon>
        <taxon>Nitrosospira</taxon>
    </lineage>
</organism>
<gene>
    <name evidence="1" type="ORF">SAMN05216412_101169</name>
</gene>
<proteinExistence type="predicted"/>
<reference evidence="1 2" key="1">
    <citation type="submission" date="2016-10" db="EMBL/GenBank/DDBJ databases">
        <authorList>
            <person name="de Groot N.N."/>
        </authorList>
    </citation>
    <scope>NUCLEOTIDE SEQUENCE [LARGE SCALE GENOMIC DNA]</scope>
    <source>
        <strain evidence="1 2">Nl7</strain>
    </source>
</reference>
<evidence type="ECO:0000313" key="2">
    <source>
        <dbReference type="Proteomes" id="UP000183339"/>
    </source>
</evidence>